<dbReference type="Gramene" id="TraesJUL7B03G04310660.1">
    <property type="protein sequence ID" value="TraesJUL7B03G04310660.1.CDS1"/>
    <property type="gene ID" value="TraesJUL7B03G04310660"/>
</dbReference>
<reference evidence="2" key="1">
    <citation type="journal article" date="2017" name="Gigascience">
        <title>The first near-complete assembly of the hexaploid bread wheat genome, Triticum aestivum.</title>
        <authorList>
            <person name="Zimin A.V."/>
            <person name="Puiu D."/>
            <person name="Hall R."/>
            <person name="Kingan S."/>
            <person name="Clavijo B.J."/>
            <person name="Salzberg S.L."/>
        </authorList>
    </citation>
    <scope>NUCLEOTIDE SEQUENCE</scope>
    <source>
        <tissue evidence="2">Leaf</tissue>
    </source>
</reference>
<dbReference type="Gramene" id="TraesARI7B03G04018950.3">
    <property type="protein sequence ID" value="TraesARI7B03G04018950.3.CDS1"/>
    <property type="gene ID" value="TraesARI7B03G04018950"/>
</dbReference>
<comment type="caution">
    <text evidence="2">The sequence shown here is derived from an EMBL/GenBank/DDBJ whole genome shotgun (WGS) entry which is preliminary data.</text>
</comment>
<dbReference type="EMBL" id="CM022230">
    <property type="protein sequence ID" value="KAF7105404.1"/>
    <property type="molecule type" value="Genomic_DNA"/>
</dbReference>
<dbReference type="PANTHER" id="PTHR36766:SF70">
    <property type="entry name" value="DISEASE RESISTANCE PROTEIN RGA4"/>
    <property type="match status" value="1"/>
</dbReference>
<sequence>MENLAVLKELTVRTPQHSKRLLTLNSLEKLEISKCENITRLAVGVHVQQLEQGQEEDGLLLIPAHLCDSLQELVIYKCPNLVLMDPLSFLPADGEGFQALRFLQRLKISECPNLLSPGSFSRYLFPSSLQKLFLHGVEGMGTLEPLSNLTSLMRLELWSCGENLRCTGLGPLLTTTGQLRKLRVHGSPRFFAGWDPRPAQIPRDVSSSSLSKLQKLLTDEAADLLVEPICTFLSSSLIELRFYQNQNIEGFTTQQEDALSLLNGLRELGFEILNNLQQLPRGLYRLTNLKRLVVYACPTVQSLPIDGLPESLEELYVPGCGSDELEQQCEGLVGTIPRIILSP</sequence>
<name>A0A9R1MDJ7_WHEAT</name>
<dbReference type="Proteomes" id="UP000815260">
    <property type="component" value="Chromosome 7B"/>
</dbReference>
<dbReference type="AlphaFoldDB" id="A0A9R1MDJ7"/>
<dbReference type="PANTHER" id="PTHR36766">
    <property type="entry name" value="PLANT BROAD-SPECTRUM MILDEW RESISTANCE PROTEIN RPW8"/>
    <property type="match status" value="1"/>
</dbReference>
<protein>
    <recommendedName>
        <fullName evidence="4">NB-ARC domain-containing protein</fullName>
    </recommendedName>
</protein>
<dbReference type="Gramene" id="TraesCS7B03G1329600.1">
    <property type="protein sequence ID" value="TraesCS7B03G1329600.1.CDS1"/>
    <property type="gene ID" value="TraesCS7B03G1329600"/>
</dbReference>
<dbReference type="Gramene" id="TraesARI7B03G04018950.1">
    <property type="protein sequence ID" value="TraesARI7B03G04018950.1.CDS1"/>
    <property type="gene ID" value="TraesARI7B03G04018950"/>
</dbReference>
<dbReference type="SUPFAM" id="SSF52058">
    <property type="entry name" value="L domain-like"/>
    <property type="match status" value="1"/>
</dbReference>
<gene>
    <name evidence="1" type="ORF">CFC21_106218</name>
    <name evidence="2" type="ORF">CFC21_106221</name>
    <name evidence="3" type="ORF">CFC21_106222</name>
</gene>
<dbReference type="SMR" id="A0A9R1MDJ7"/>
<dbReference type="EMBL" id="CM022230">
    <property type="protein sequence ID" value="KAF7105408.1"/>
    <property type="molecule type" value="Genomic_DNA"/>
</dbReference>
<dbReference type="eggNOG" id="KOG4658">
    <property type="taxonomic scope" value="Eukaryota"/>
</dbReference>
<organism evidence="2">
    <name type="scientific">Triticum aestivum</name>
    <name type="common">Wheat</name>
    <dbReference type="NCBI Taxonomy" id="4565"/>
    <lineage>
        <taxon>Eukaryota</taxon>
        <taxon>Viridiplantae</taxon>
        <taxon>Streptophyta</taxon>
        <taxon>Embryophyta</taxon>
        <taxon>Tracheophyta</taxon>
        <taxon>Spermatophyta</taxon>
        <taxon>Magnoliopsida</taxon>
        <taxon>Liliopsida</taxon>
        <taxon>Poales</taxon>
        <taxon>Poaceae</taxon>
        <taxon>BOP clade</taxon>
        <taxon>Pooideae</taxon>
        <taxon>Triticodae</taxon>
        <taxon>Triticeae</taxon>
        <taxon>Triticinae</taxon>
        <taxon>Triticum</taxon>
    </lineage>
</organism>
<dbReference type="STRING" id="4565.W5HLY9"/>
<evidence type="ECO:0008006" key="4">
    <source>
        <dbReference type="Google" id="ProtNLM"/>
    </source>
</evidence>
<evidence type="ECO:0000313" key="2">
    <source>
        <dbReference type="EMBL" id="KAF7105407.1"/>
    </source>
</evidence>
<dbReference type="PaxDb" id="4565-Traes_7BL_4901B32A81.1"/>
<dbReference type="Gramene" id="TraesARI7B03G04018950.2">
    <property type="protein sequence ID" value="TraesARI7B03G04018950.2.CDS1"/>
    <property type="gene ID" value="TraesARI7B03G04018950"/>
</dbReference>
<dbReference type="Gene3D" id="3.80.10.10">
    <property type="entry name" value="Ribonuclease Inhibitor"/>
    <property type="match status" value="2"/>
</dbReference>
<dbReference type="InterPro" id="IPR032675">
    <property type="entry name" value="LRR_dom_sf"/>
</dbReference>
<accession>A0A9R1MDJ7</accession>
<evidence type="ECO:0000313" key="1">
    <source>
        <dbReference type="EMBL" id="KAF7105404.1"/>
    </source>
</evidence>
<dbReference type="Gramene" id="TraesCS7B03G1328900.1">
    <property type="protein sequence ID" value="TraesCS7B03G1328900.1.CDS1"/>
    <property type="gene ID" value="TraesCS7B03G1328900"/>
</dbReference>
<dbReference type="EMBL" id="CM022230">
    <property type="protein sequence ID" value="KAF7105407.1"/>
    <property type="molecule type" value="Genomic_DNA"/>
</dbReference>
<proteinExistence type="predicted"/>
<reference evidence="2" key="2">
    <citation type="submission" date="2020-03" db="EMBL/GenBank/DDBJ databases">
        <title>The second near-complete assembly of the hexaploid bread wheat (Triticum aestivum) genome.</title>
        <authorList>
            <person name="Zimin A.V."/>
            <person name="Puiu D."/>
            <person name="Shumante A."/>
            <person name="Alonge M."/>
            <person name="Salzberg S.L."/>
        </authorList>
    </citation>
    <scope>NUCLEOTIDE SEQUENCE</scope>
    <source>
        <tissue evidence="2">Leaf</tissue>
    </source>
</reference>
<evidence type="ECO:0000313" key="3">
    <source>
        <dbReference type="EMBL" id="KAF7105408.1"/>
    </source>
</evidence>